<dbReference type="GO" id="GO:0003677">
    <property type="term" value="F:DNA binding"/>
    <property type="evidence" value="ECO:0007669"/>
    <property type="project" value="InterPro"/>
</dbReference>
<dbReference type="Pfam" id="PF02371">
    <property type="entry name" value="Transposase_20"/>
    <property type="match status" value="1"/>
</dbReference>
<dbReference type="Proteomes" id="UP000297654">
    <property type="component" value="Unassembled WGS sequence"/>
</dbReference>
<sequence>MTVAVASPNTIFAGVDTHKDTHHVAIVDGLGRPIADREFLAVGSGYRQIIDFLHAHGIVEAVGVEGTGSYGAELARVLAGAGMRVLEVCRANRAERRLRGKSDPLDARQAALSVVAGRGLATPKQRDGDVESMRILLAERSSATKARTASINQIHSLLVSAPEAVRQDFRRFDGDKLTNTLARTRPAPGTTPELVVRASAKRLAQRHQALTADIAYIDQQLTVLAVRQNPALMAASGVGPFVAAHLLATAGDNPDRITTKAQFAALCGVAPIPASSGTRQRFRLSRGGDRQANAALHRIVLLRKRHKEPRTMAYIARRTAEGLSDRDIVRCLKRHVANEIFALLTQNHAVPLPSGPWLRQRRQTLGIVLTDAAKQLNVPYQRLRRLEIGQRADIDLETAFSAWLDGKAQHPNTAQRVA</sequence>
<evidence type="ECO:0000313" key="4">
    <source>
        <dbReference type="Proteomes" id="UP000297654"/>
    </source>
</evidence>
<feature type="domain" description="Transposase IS110-like N-terminal" evidence="1">
    <location>
        <begin position="13"/>
        <end position="159"/>
    </location>
</feature>
<dbReference type="GO" id="GO:0006313">
    <property type="term" value="P:DNA transposition"/>
    <property type="evidence" value="ECO:0007669"/>
    <property type="project" value="InterPro"/>
</dbReference>
<feature type="domain" description="Transposase IS116/IS110/IS902 C-terminal" evidence="2">
    <location>
        <begin position="231"/>
        <end position="314"/>
    </location>
</feature>
<dbReference type="CDD" id="cd00093">
    <property type="entry name" value="HTH_XRE"/>
    <property type="match status" value="1"/>
</dbReference>
<evidence type="ECO:0000313" key="3">
    <source>
        <dbReference type="EMBL" id="TFB91609.1"/>
    </source>
</evidence>
<dbReference type="EMBL" id="SOFF01000021">
    <property type="protein sequence ID" value="TFB91609.1"/>
    <property type="molecule type" value="Genomic_DNA"/>
</dbReference>
<dbReference type="OrthoDB" id="4337860at2"/>
<dbReference type="NCBIfam" id="NF033542">
    <property type="entry name" value="transpos_IS110"/>
    <property type="match status" value="1"/>
</dbReference>
<evidence type="ECO:0000259" key="1">
    <source>
        <dbReference type="Pfam" id="PF01548"/>
    </source>
</evidence>
<keyword evidence="4" id="KW-1185">Reference proteome</keyword>
<reference evidence="3 4" key="1">
    <citation type="submission" date="2019-03" db="EMBL/GenBank/DDBJ databases">
        <title>Genomics of glacier-inhabiting Cryobacterium strains.</title>
        <authorList>
            <person name="Liu Q."/>
            <person name="Xin Y.-H."/>
        </authorList>
    </citation>
    <scope>NUCLEOTIDE SEQUENCE [LARGE SCALE GENOMIC DNA]</scope>
    <source>
        <strain evidence="3 4">Hh15</strain>
    </source>
</reference>
<proteinExistence type="predicted"/>
<comment type="caution">
    <text evidence="3">The sequence shown here is derived from an EMBL/GenBank/DDBJ whole genome shotgun (WGS) entry which is preliminary data.</text>
</comment>
<name>A0A5F0D8M3_9MICO</name>
<dbReference type="InterPro" id="IPR001387">
    <property type="entry name" value="Cro/C1-type_HTH"/>
</dbReference>
<dbReference type="InterPro" id="IPR003346">
    <property type="entry name" value="Transposase_20"/>
</dbReference>
<accession>A0A5F0D8M3</accession>
<dbReference type="Pfam" id="PF01548">
    <property type="entry name" value="DEDD_Tnp_IS110"/>
    <property type="match status" value="1"/>
</dbReference>
<protein>
    <submittedName>
        <fullName evidence="3">IS110 family transposase</fullName>
    </submittedName>
</protein>
<gene>
    <name evidence="3" type="ORF">E3O10_06430</name>
</gene>
<organism evidence="3 4">
    <name type="scientific">Cryobacterium luteum</name>
    <dbReference type="NCBI Taxonomy" id="1424661"/>
    <lineage>
        <taxon>Bacteria</taxon>
        <taxon>Bacillati</taxon>
        <taxon>Actinomycetota</taxon>
        <taxon>Actinomycetes</taxon>
        <taxon>Micrococcales</taxon>
        <taxon>Microbacteriaceae</taxon>
        <taxon>Cryobacterium</taxon>
    </lineage>
</organism>
<dbReference type="PANTHER" id="PTHR33055:SF16">
    <property type="entry name" value="TRANSPOSASE FOR INSERTION SEQUENCE ELEMENT IS1547"/>
    <property type="match status" value="1"/>
</dbReference>
<dbReference type="InterPro" id="IPR002525">
    <property type="entry name" value="Transp_IS110-like_N"/>
</dbReference>
<dbReference type="PANTHER" id="PTHR33055">
    <property type="entry name" value="TRANSPOSASE FOR INSERTION SEQUENCE ELEMENT IS1111A"/>
    <property type="match status" value="1"/>
</dbReference>
<evidence type="ECO:0000259" key="2">
    <source>
        <dbReference type="Pfam" id="PF02371"/>
    </source>
</evidence>
<dbReference type="GO" id="GO:0004803">
    <property type="term" value="F:transposase activity"/>
    <property type="evidence" value="ECO:0007669"/>
    <property type="project" value="InterPro"/>
</dbReference>
<dbReference type="InterPro" id="IPR047650">
    <property type="entry name" value="Transpos_IS110"/>
</dbReference>
<dbReference type="AlphaFoldDB" id="A0A5F0D8M3"/>